<dbReference type="CDD" id="cd21433">
    <property type="entry name" value="SARAH_Sav"/>
    <property type="match status" value="1"/>
</dbReference>
<evidence type="ECO:0000256" key="2">
    <source>
        <dbReference type="ARBA" id="ARBA00022737"/>
    </source>
</evidence>
<dbReference type="GO" id="GO:0060090">
    <property type="term" value="F:molecular adaptor activity"/>
    <property type="evidence" value="ECO:0007669"/>
    <property type="project" value="InterPro"/>
</dbReference>
<dbReference type="InterPro" id="IPR036020">
    <property type="entry name" value="WW_dom_sf"/>
</dbReference>
<evidence type="ECO:0000313" key="5">
    <source>
        <dbReference type="EMBL" id="CAD7278693.1"/>
    </source>
</evidence>
<sequence length="412" mass="47527">MLLKKNKDFRRSDDGVVGKYIKKDAPRDVPRILENDRRMLPSVNPLLNGQLPVTHLEGQNELRWSVISNMFERAKSIYFWDYRNAYHPEQVRSFNSPRQGLVSTPSSRLKLCPSPTSMVICSAAVQNDNFLRSESHYELHRRSSRDRSGIAVSMTNLGCPRGLGSTQSLAVARPQRRSSPDVHPCLLNSQSPVLASVERLNNLVASVPDELPLPLGWSVDYTLRGRKYFIDHNTKTTHWSHPLAKEGLPSCWERICHPEYGIYYVNHVTKQAQFEHPLAYQYPNLRLEPRLVDTESKLPVPVAPINSQQLLVPANPYLVQEIPLWLRVYMKASPEHDHKLRWDLFKLPELEAFEAMMRRITIQETEIIVKNYEAYRAALIAEMEAKVWRRKQLALPDPRIELILKEAVETKV</sequence>
<proteinExistence type="predicted"/>
<dbReference type="EMBL" id="CAJPEX010001318">
    <property type="protein sequence ID" value="CAG0918845.1"/>
    <property type="molecule type" value="Genomic_DNA"/>
</dbReference>
<dbReference type="GO" id="GO:0043065">
    <property type="term" value="P:positive regulation of apoptotic process"/>
    <property type="evidence" value="ECO:0007669"/>
    <property type="project" value="TreeGrafter"/>
</dbReference>
<name>A0A7R9BR83_9CRUS</name>
<feature type="domain" description="SARAH" evidence="4">
    <location>
        <begin position="339"/>
        <end position="386"/>
    </location>
</feature>
<dbReference type="CDD" id="cd00201">
    <property type="entry name" value="WW"/>
    <property type="match status" value="2"/>
</dbReference>
<organism evidence="5">
    <name type="scientific">Notodromas monacha</name>
    <dbReference type="NCBI Taxonomy" id="399045"/>
    <lineage>
        <taxon>Eukaryota</taxon>
        <taxon>Metazoa</taxon>
        <taxon>Ecdysozoa</taxon>
        <taxon>Arthropoda</taxon>
        <taxon>Crustacea</taxon>
        <taxon>Oligostraca</taxon>
        <taxon>Ostracoda</taxon>
        <taxon>Podocopa</taxon>
        <taxon>Podocopida</taxon>
        <taxon>Cypridocopina</taxon>
        <taxon>Cypridoidea</taxon>
        <taxon>Cyprididae</taxon>
        <taxon>Notodromas</taxon>
    </lineage>
</organism>
<dbReference type="OrthoDB" id="5339429at2759"/>
<dbReference type="GO" id="GO:0006915">
    <property type="term" value="P:apoptotic process"/>
    <property type="evidence" value="ECO:0007669"/>
    <property type="project" value="InterPro"/>
</dbReference>
<keyword evidence="6" id="KW-1185">Reference proteome</keyword>
<dbReference type="FunFam" id="2.20.70.10:FF:000035">
    <property type="entry name" value="Salvador homolog 1 (Drosophila)"/>
    <property type="match status" value="1"/>
</dbReference>
<dbReference type="AlphaFoldDB" id="A0A7R9BR83"/>
<dbReference type="InterPro" id="IPR030030">
    <property type="entry name" value="Sav"/>
</dbReference>
<protein>
    <submittedName>
        <fullName evidence="5">Uncharacterized protein</fullName>
    </submittedName>
</protein>
<dbReference type="PROSITE" id="PS50951">
    <property type="entry name" value="SARAH"/>
    <property type="match status" value="1"/>
</dbReference>
<dbReference type="Proteomes" id="UP000678499">
    <property type="component" value="Unassembled WGS sequence"/>
</dbReference>
<dbReference type="PANTHER" id="PTHR47522:SF2">
    <property type="entry name" value="PROTEIN SALVADOR HOMOLOG 1"/>
    <property type="match status" value="1"/>
</dbReference>
<evidence type="ECO:0000259" key="4">
    <source>
        <dbReference type="PROSITE" id="PS50951"/>
    </source>
</evidence>
<dbReference type="SUPFAM" id="SSF51045">
    <property type="entry name" value="WW domain"/>
    <property type="match status" value="2"/>
</dbReference>
<dbReference type="PANTHER" id="PTHR47522">
    <property type="entry name" value="SALVADOR FAMILY WW DOMAIN-CONTAINING PROTEIN 1"/>
    <property type="match status" value="1"/>
</dbReference>
<dbReference type="Gene3D" id="2.20.70.10">
    <property type="match status" value="2"/>
</dbReference>
<keyword evidence="2" id="KW-0677">Repeat</keyword>
<reference evidence="5" key="1">
    <citation type="submission" date="2020-11" db="EMBL/GenBank/DDBJ databases">
        <authorList>
            <person name="Tran Van P."/>
        </authorList>
    </citation>
    <scope>NUCLEOTIDE SEQUENCE</scope>
</reference>
<dbReference type="InterPro" id="IPR011524">
    <property type="entry name" value="SARAH_dom"/>
</dbReference>
<evidence type="ECO:0000313" key="6">
    <source>
        <dbReference type="Proteomes" id="UP000678499"/>
    </source>
</evidence>
<feature type="domain" description="WW" evidence="3">
    <location>
        <begin position="211"/>
        <end position="244"/>
    </location>
</feature>
<feature type="domain" description="WW" evidence="3">
    <location>
        <begin position="246"/>
        <end position="279"/>
    </location>
</feature>
<dbReference type="GO" id="GO:0035329">
    <property type="term" value="P:hippo signaling"/>
    <property type="evidence" value="ECO:0007669"/>
    <property type="project" value="InterPro"/>
</dbReference>
<evidence type="ECO:0000259" key="3">
    <source>
        <dbReference type="PROSITE" id="PS50020"/>
    </source>
</evidence>
<evidence type="ECO:0000256" key="1">
    <source>
        <dbReference type="ARBA" id="ARBA00022553"/>
    </source>
</evidence>
<dbReference type="EMBL" id="OA883355">
    <property type="protein sequence ID" value="CAD7278693.1"/>
    <property type="molecule type" value="Genomic_DNA"/>
</dbReference>
<dbReference type="InterPro" id="IPR001202">
    <property type="entry name" value="WW_dom"/>
</dbReference>
<dbReference type="SMART" id="SM00456">
    <property type="entry name" value="WW"/>
    <property type="match status" value="2"/>
</dbReference>
<gene>
    <name evidence="5" type="ORF">NMOB1V02_LOCUS6390</name>
</gene>
<dbReference type="GO" id="GO:0008285">
    <property type="term" value="P:negative regulation of cell population proliferation"/>
    <property type="evidence" value="ECO:0007669"/>
    <property type="project" value="TreeGrafter"/>
</dbReference>
<dbReference type="Pfam" id="PF00397">
    <property type="entry name" value="WW"/>
    <property type="match status" value="1"/>
</dbReference>
<keyword evidence="1" id="KW-0597">Phosphoprotein</keyword>
<accession>A0A7R9BR83</accession>
<dbReference type="GO" id="GO:0005829">
    <property type="term" value="C:cytosol"/>
    <property type="evidence" value="ECO:0007669"/>
    <property type="project" value="TreeGrafter"/>
</dbReference>
<dbReference type="PROSITE" id="PS50020">
    <property type="entry name" value="WW_DOMAIN_2"/>
    <property type="match status" value="2"/>
</dbReference>